<proteinExistence type="predicted"/>
<gene>
    <name evidence="1" type="ORF">E2C01_008388</name>
</gene>
<keyword evidence="2" id="KW-1185">Reference proteome</keyword>
<dbReference type="EMBL" id="VSRR010000439">
    <property type="protein sequence ID" value="MPC15589.1"/>
    <property type="molecule type" value="Genomic_DNA"/>
</dbReference>
<accession>A0A5B7D1M6</accession>
<comment type="caution">
    <text evidence="1">The sequence shown here is derived from an EMBL/GenBank/DDBJ whole genome shotgun (WGS) entry which is preliminary data.</text>
</comment>
<dbReference type="Proteomes" id="UP000324222">
    <property type="component" value="Unassembled WGS sequence"/>
</dbReference>
<reference evidence="1 2" key="1">
    <citation type="submission" date="2019-05" db="EMBL/GenBank/DDBJ databases">
        <title>Another draft genome of Portunus trituberculatus and its Hox gene families provides insights of decapod evolution.</title>
        <authorList>
            <person name="Jeong J.-H."/>
            <person name="Song I."/>
            <person name="Kim S."/>
            <person name="Choi T."/>
            <person name="Kim D."/>
            <person name="Ryu S."/>
            <person name="Kim W."/>
        </authorList>
    </citation>
    <scope>NUCLEOTIDE SEQUENCE [LARGE SCALE GENOMIC DNA]</scope>
    <source>
        <tissue evidence="1">Muscle</tissue>
    </source>
</reference>
<sequence length="36" mass="4188">MLVSILGSQPRRPEFECRPRRGKWENLLMCSPCSPI</sequence>
<evidence type="ECO:0000313" key="1">
    <source>
        <dbReference type="EMBL" id="MPC15589.1"/>
    </source>
</evidence>
<protein>
    <submittedName>
        <fullName evidence="1">Uncharacterized protein</fullName>
    </submittedName>
</protein>
<organism evidence="1 2">
    <name type="scientific">Portunus trituberculatus</name>
    <name type="common">Swimming crab</name>
    <name type="synonym">Neptunus trituberculatus</name>
    <dbReference type="NCBI Taxonomy" id="210409"/>
    <lineage>
        <taxon>Eukaryota</taxon>
        <taxon>Metazoa</taxon>
        <taxon>Ecdysozoa</taxon>
        <taxon>Arthropoda</taxon>
        <taxon>Crustacea</taxon>
        <taxon>Multicrustacea</taxon>
        <taxon>Malacostraca</taxon>
        <taxon>Eumalacostraca</taxon>
        <taxon>Eucarida</taxon>
        <taxon>Decapoda</taxon>
        <taxon>Pleocyemata</taxon>
        <taxon>Brachyura</taxon>
        <taxon>Eubrachyura</taxon>
        <taxon>Portunoidea</taxon>
        <taxon>Portunidae</taxon>
        <taxon>Portuninae</taxon>
        <taxon>Portunus</taxon>
    </lineage>
</organism>
<name>A0A5B7D1M6_PORTR</name>
<dbReference type="AlphaFoldDB" id="A0A5B7D1M6"/>
<evidence type="ECO:0000313" key="2">
    <source>
        <dbReference type="Proteomes" id="UP000324222"/>
    </source>
</evidence>